<evidence type="ECO:0000256" key="2">
    <source>
        <dbReference type="SAM" id="SignalP"/>
    </source>
</evidence>
<dbReference type="RefSeq" id="WP_348261289.1">
    <property type="nucleotide sequence ID" value="NZ_CP121196.1"/>
</dbReference>
<dbReference type="AlphaFoldDB" id="A0AAU7DEA9"/>
<gene>
    <name evidence="3" type="ORF">P8935_15955</name>
</gene>
<proteinExistence type="predicted"/>
<feature type="compositionally biased region" description="Gly residues" evidence="1">
    <location>
        <begin position="299"/>
        <end position="329"/>
    </location>
</feature>
<feature type="signal peptide" evidence="2">
    <location>
        <begin position="1"/>
        <end position="31"/>
    </location>
</feature>
<evidence type="ECO:0000256" key="1">
    <source>
        <dbReference type="SAM" id="MobiDB-lite"/>
    </source>
</evidence>
<dbReference type="EMBL" id="CP121196">
    <property type="protein sequence ID" value="XBH16058.1"/>
    <property type="molecule type" value="Genomic_DNA"/>
</dbReference>
<feature type="chain" id="PRO_5043772712" description="DUF5666 domain-containing protein" evidence="2">
    <location>
        <begin position="32"/>
        <end position="401"/>
    </location>
</feature>
<evidence type="ECO:0008006" key="4">
    <source>
        <dbReference type="Google" id="ProtNLM"/>
    </source>
</evidence>
<protein>
    <recommendedName>
        <fullName evidence="4">DUF5666 domain-containing protein</fullName>
    </recommendedName>
</protein>
<organism evidence="3">
    <name type="scientific">Telmatobacter sp. DSM 110680</name>
    <dbReference type="NCBI Taxonomy" id="3036704"/>
    <lineage>
        <taxon>Bacteria</taxon>
        <taxon>Pseudomonadati</taxon>
        <taxon>Acidobacteriota</taxon>
        <taxon>Terriglobia</taxon>
        <taxon>Terriglobales</taxon>
        <taxon>Acidobacteriaceae</taxon>
        <taxon>Telmatobacter</taxon>
    </lineage>
</organism>
<sequence length="401" mass="40855">MNSKMAKRAYLSFLSLALLLGVAAVSPALHAQAAAQRFLGTVTAINGDSLTVKTDAGEVRQVQVPAAAVLKRIAPGQKDLSTAETIQLTDVATGDRVLVKLDPDSPGPPPQVAQLIAMKQSDVAQKQQKDQEAWQRNGVGGLVKSVDPSAGVVILTSGAGPTAKTVTVHIEKSTVLKRYAPTSIRYADAQTAPLDAVRVGDQFRARGQKNADGTEITAEEVVSGSFRNISGTVTSIDTAASTLIVKDLMTKKPVTIHVTPDVQMRRLPDMMSRMIAARLKGSAPGPGGATMTARPESGGAPGGPPNGQGAGPGAGPGGAGGGRRAGGGDMEQALDRAPAIKLSDLQKGEAVMLVSTQGASDVNAIKLLAGVEPLLEAPAASQNLLSSWSMGSGGAEAGGAQ</sequence>
<name>A0AAU7DEA9_9BACT</name>
<keyword evidence="2" id="KW-0732">Signal</keyword>
<accession>A0AAU7DEA9</accession>
<evidence type="ECO:0000313" key="3">
    <source>
        <dbReference type="EMBL" id="XBH16058.1"/>
    </source>
</evidence>
<reference evidence="3" key="1">
    <citation type="submission" date="2023-03" db="EMBL/GenBank/DDBJ databases">
        <title>Edaphobacter sp.</title>
        <authorList>
            <person name="Huber K.J."/>
            <person name="Papendorf J."/>
            <person name="Pilke C."/>
            <person name="Bunk B."/>
            <person name="Sproeer C."/>
            <person name="Pester M."/>
        </authorList>
    </citation>
    <scope>NUCLEOTIDE SEQUENCE</scope>
    <source>
        <strain evidence="3">DSM 110680</strain>
    </source>
</reference>
<feature type="region of interest" description="Disordered" evidence="1">
    <location>
        <begin position="280"/>
        <end position="330"/>
    </location>
</feature>